<proteinExistence type="inferred from homology"/>
<feature type="domain" description="G-protein coupled receptors family 1 profile" evidence="11">
    <location>
        <begin position="43"/>
        <end position="369"/>
    </location>
</feature>
<keyword evidence="13" id="KW-1185">Reference proteome</keyword>
<feature type="transmembrane region" description="Helical" evidence="10">
    <location>
        <begin position="194"/>
        <end position="217"/>
    </location>
</feature>
<evidence type="ECO:0000256" key="1">
    <source>
        <dbReference type="ARBA" id="ARBA00004141"/>
    </source>
</evidence>
<feature type="transmembrane region" description="Helical" evidence="10">
    <location>
        <begin position="317"/>
        <end position="338"/>
    </location>
</feature>
<evidence type="ECO:0000259" key="11">
    <source>
        <dbReference type="PROSITE" id="PS50262"/>
    </source>
</evidence>
<comment type="similarity">
    <text evidence="8">Belongs to the G-protein coupled receptor 1 family.</text>
</comment>
<gene>
    <name evidence="12" type="ORF">NEMVEDRAFT_v1g201372</name>
</gene>
<reference evidence="12 13" key="1">
    <citation type="journal article" date="2007" name="Science">
        <title>Sea anemone genome reveals ancestral eumetazoan gene repertoire and genomic organization.</title>
        <authorList>
            <person name="Putnam N.H."/>
            <person name="Srivastava M."/>
            <person name="Hellsten U."/>
            <person name="Dirks B."/>
            <person name="Chapman J."/>
            <person name="Salamov A."/>
            <person name="Terry A."/>
            <person name="Shapiro H."/>
            <person name="Lindquist E."/>
            <person name="Kapitonov V.V."/>
            <person name="Jurka J."/>
            <person name="Genikhovich G."/>
            <person name="Grigoriev I.V."/>
            <person name="Lucas S.M."/>
            <person name="Steele R.E."/>
            <person name="Finnerty J.R."/>
            <person name="Technau U."/>
            <person name="Martindale M.Q."/>
            <person name="Rokhsar D.S."/>
        </authorList>
    </citation>
    <scope>NUCLEOTIDE SEQUENCE [LARGE SCALE GENOMIC DNA]</scope>
    <source>
        <strain evidence="13">CH2 X CH6</strain>
    </source>
</reference>
<dbReference type="GO" id="GO:0007186">
    <property type="term" value="P:G protein-coupled receptor signaling pathway"/>
    <property type="evidence" value="ECO:0000318"/>
    <property type="project" value="GO_Central"/>
</dbReference>
<feature type="transmembrane region" description="Helical" evidence="10">
    <location>
        <begin position="350"/>
        <end position="373"/>
    </location>
</feature>
<dbReference type="Gene3D" id="1.20.1070.10">
    <property type="entry name" value="Rhodopsin 7-helix transmembrane proteins"/>
    <property type="match status" value="1"/>
</dbReference>
<keyword evidence="2 8" id="KW-0812">Transmembrane</keyword>
<dbReference type="HOGENOM" id="CLU_009579_6_0_1"/>
<dbReference type="OMA" id="YLMERQT"/>
<evidence type="ECO:0000256" key="8">
    <source>
        <dbReference type="RuleBase" id="RU000688"/>
    </source>
</evidence>
<feature type="compositionally biased region" description="Basic and acidic residues" evidence="9">
    <location>
        <begin position="281"/>
        <end position="294"/>
    </location>
</feature>
<sequence>MNTTFLNASSFVDNSTRSSQESLSSRGGKVFAYVFILAIALAGNFFIILAMKREHRRLRALTYLLITSIAVSDLLMAAWSIPERITRIIVNDRWLVSGITGLLLCKAVNYIEKVSITVSALHILALAFHRFIIIYCSKKPHRRSQARKAGFISIALMWLFSIVYWSPILYYGGLLEDGPNIFCKTRSFYPNWKVIYLVFLTLLLVILVLVLILYGAIALRLCRSRPQEERQDEGCNLQREGNLQRPDGCDSREGCLQPMDGCLQPRTAYLQHQDEYDQRREGYLHPRDGGDQPREGLNPEDPYAHVSSSTRRRTATMVAVMVTAYYGCYLTYWSGWILCSFRRVFCDDAFTFISIFLSYASVAVNPLICLIFSRSSGLFQLKRVLHSCLLDVANEKYLMERQTTVKSCLPYNLAD</sequence>
<organism evidence="12 13">
    <name type="scientific">Nematostella vectensis</name>
    <name type="common">Starlet sea anemone</name>
    <dbReference type="NCBI Taxonomy" id="45351"/>
    <lineage>
        <taxon>Eukaryota</taxon>
        <taxon>Metazoa</taxon>
        <taxon>Cnidaria</taxon>
        <taxon>Anthozoa</taxon>
        <taxon>Hexacorallia</taxon>
        <taxon>Actiniaria</taxon>
        <taxon>Edwardsiidae</taxon>
        <taxon>Nematostella</taxon>
    </lineage>
</organism>
<evidence type="ECO:0000256" key="4">
    <source>
        <dbReference type="ARBA" id="ARBA00023040"/>
    </source>
</evidence>
<feature type="transmembrane region" description="Helical" evidence="10">
    <location>
        <begin position="116"/>
        <end position="137"/>
    </location>
</feature>
<feature type="transmembrane region" description="Helical" evidence="10">
    <location>
        <begin position="149"/>
        <end position="174"/>
    </location>
</feature>
<evidence type="ECO:0000256" key="10">
    <source>
        <dbReference type="SAM" id="Phobius"/>
    </source>
</evidence>
<evidence type="ECO:0000256" key="2">
    <source>
        <dbReference type="ARBA" id="ARBA00022692"/>
    </source>
</evidence>
<keyword evidence="3 10" id="KW-1133">Transmembrane helix</keyword>
<protein>
    <recommendedName>
        <fullName evidence="11">G-protein coupled receptors family 1 profile domain-containing protein</fullName>
    </recommendedName>
</protein>
<dbReference type="SUPFAM" id="SSF81321">
    <property type="entry name" value="Family A G protein-coupled receptor-like"/>
    <property type="match status" value="1"/>
</dbReference>
<feature type="transmembrane region" description="Helical" evidence="10">
    <location>
        <begin position="30"/>
        <end position="49"/>
    </location>
</feature>
<dbReference type="STRING" id="45351.A7RS96"/>
<dbReference type="AlphaFoldDB" id="A7RS96"/>
<evidence type="ECO:0000256" key="9">
    <source>
        <dbReference type="SAM" id="MobiDB-lite"/>
    </source>
</evidence>
<dbReference type="InParanoid" id="A7RS96"/>
<dbReference type="EMBL" id="DS469533">
    <property type="protein sequence ID" value="EDO45768.1"/>
    <property type="molecule type" value="Genomic_DNA"/>
</dbReference>
<evidence type="ECO:0000256" key="7">
    <source>
        <dbReference type="ARBA" id="ARBA00023224"/>
    </source>
</evidence>
<dbReference type="PANTHER" id="PTHR45695:SF9">
    <property type="entry name" value="LEUCOKININ RECEPTOR"/>
    <property type="match status" value="1"/>
</dbReference>
<dbReference type="GO" id="GO:0004930">
    <property type="term" value="F:G protein-coupled receptor activity"/>
    <property type="evidence" value="ECO:0000318"/>
    <property type="project" value="GO_Central"/>
</dbReference>
<dbReference type="Proteomes" id="UP000001593">
    <property type="component" value="Unassembled WGS sequence"/>
</dbReference>
<feature type="region of interest" description="Disordered" evidence="9">
    <location>
        <begin position="281"/>
        <end position="305"/>
    </location>
</feature>
<feature type="transmembrane region" description="Helical" evidence="10">
    <location>
        <begin position="61"/>
        <end position="81"/>
    </location>
</feature>
<dbReference type="PRINTS" id="PR00237">
    <property type="entry name" value="GPCRRHODOPSN"/>
</dbReference>
<dbReference type="PANTHER" id="PTHR45695">
    <property type="entry name" value="LEUCOKININ RECEPTOR-RELATED"/>
    <property type="match status" value="1"/>
</dbReference>
<dbReference type="InterPro" id="IPR000276">
    <property type="entry name" value="GPCR_Rhodpsn"/>
</dbReference>
<dbReference type="PROSITE" id="PS50262">
    <property type="entry name" value="G_PROTEIN_RECEP_F1_2"/>
    <property type="match status" value="1"/>
</dbReference>
<dbReference type="Pfam" id="PF00001">
    <property type="entry name" value="7tm_1"/>
    <property type="match status" value="1"/>
</dbReference>
<evidence type="ECO:0000313" key="12">
    <source>
        <dbReference type="EMBL" id="EDO45768.1"/>
    </source>
</evidence>
<evidence type="ECO:0000256" key="6">
    <source>
        <dbReference type="ARBA" id="ARBA00023170"/>
    </source>
</evidence>
<keyword evidence="4 8" id="KW-0297">G-protein coupled receptor</keyword>
<dbReference type="GO" id="GO:0005886">
    <property type="term" value="C:plasma membrane"/>
    <property type="evidence" value="ECO:0000318"/>
    <property type="project" value="GO_Central"/>
</dbReference>
<accession>A7RS96</accession>
<evidence type="ECO:0000313" key="13">
    <source>
        <dbReference type="Proteomes" id="UP000001593"/>
    </source>
</evidence>
<dbReference type="PROSITE" id="PS00237">
    <property type="entry name" value="G_PROTEIN_RECEP_F1_1"/>
    <property type="match status" value="1"/>
</dbReference>
<keyword evidence="5 10" id="KW-0472">Membrane</keyword>
<evidence type="ECO:0000256" key="5">
    <source>
        <dbReference type="ARBA" id="ARBA00023136"/>
    </source>
</evidence>
<keyword evidence="6 8" id="KW-0675">Receptor</keyword>
<keyword evidence="7 8" id="KW-0807">Transducer</keyword>
<comment type="subcellular location">
    <subcellularLocation>
        <location evidence="1">Membrane</location>
        <topology evidence="1">Multi-pass membrane protein</topology>
    </subcellularLocation>
</comment>
<name>A7RS96_NEMVE</name>
<evidence type="ECO:0000256" key="3">
    <source>
        <dbReference type="ARBA" id="ARBA00022989"/>
    </source>
</evidence>
<dbReference type="InterPro" id="IPR017452">
    <property type="entry name" value="GPCR_Rhodpsn_7TM"/>
</dbReference>
<dbReference type="CDD" id="cd00637">
    <property type="entry name" value="7tm_classA_rhodopsin-like"/>
    <property type="match status" value="1"/>
</dbReference>
<dbReference type="eggNOG" id="KOG3656">
    <property type="taxonomic scope" value="Eukaryota"/>
</dbReference>
<dbReference type="PhylomeDB" id="A7RS96"/>